<evidence type="ECO:0000313" key="2">
    <source>
        <dbReference type="EMBL" id="SDI75125.1"/>
    </source>
</evidence>
<proteinExistence type="predicted"/>
<dbReference type="GO" id="GO:0032259">
    <property type="term" value="P:methylation"/>
    <property type="evidence" value="ECO:0007669"/>
    <property type="project" value="UniProtKB-KW"/>
</dbReference>
<dbReference type="Proteomes" id="UP000199706">
    <property type="component" value="Unassembled WGS sequence"/>
</dbReference>
<name>A0A1G8N4T4_9BURK</name>
<gene>
    <name evidence="2" type="ORF">SAMN05216466_13314</name>
</gene>
<dbReference type="EMBL" id="FNCJ01000033">
    <property type="protein sequence ID" value="SDI75125.1"/>
    <property type="molecule type" value="Genomic_DNA"/>
</dbReference>
<accession>A0A1G8N4T4</accession>
<keyword evidence="2" id="KW-0489">Methyltransferase</keyword>
<reference evidence="2 3" key="1">
    <citation type="submission" date="2016-10" db="EMBL/GenBank/DDBJ databases">
        <authorList>
            <person name="de Groot N.N."/>
        </authorList>
    </citation>
    <scope>NUCLEOTIDE SEQUENCE [LARGE SCALE GENOMIC DNA]</scope>
    <source>
        <strain evidence="2 3">LMG 2247</strain>
    </source>
</reference>
<dbReference type="Pfam" id="PF10119">
    <property type="entry name" value="MethyTransf_Reg"/>
    <property type="match status" value="1"/>
</dbReference>
<evidence type="ECO:0000313" key="3">
    <source>
        <dbReference type="Proteomes" id="UP000199706"/>
    </source>
</evidence>
<dbReference type="RefSeq" id="WP_090695700.1">
    <property type="nucleotide sequence ID" value="NZ_CADERL010000015.1"/>
</dbReference>
<dbReference type="Gene3D" id="3.40.50.150">
    <property type="entry name" value="Vaccinia Virus protein VP39"/>
    <property type="match status" value="1"/>
</dbReference>
<organism evidence="2 3">
    <name type="scientific">Paraburkholderia phenazinium</name>
    <dbReference type="NCBI Taxonomy" id="60549"/>
    <lineage>
        <taxon>Bacteria</taxon>
        <taxon>Pseudomonadati</taxon>
        <taxon>Pseudomonadota</taxon>
        <taxon>Betaproteobacteria</taxon>
        <taxon>Burkholderiales</taxon>
        <taxon>Burkholderiaceae</taxon>
        <taxon>Paraburkholderia</taxon>
    </lineage>
</organism>
<protein>
    <submittedName>
        <fullName evidence="2">Predicted methyltransferase regulatory domain-containing protein</fullName>
    </submittedName>
</protein>
<feature type="domain" description="Methyltransferase regulatory" evidence="1">
    <location>
        <begin position="225"/>
        <end position="307"/>
    </location>
</feature>
<dbReference type="GO" id="GO:0008168">
    <property type="term" value="F:methyltransferase activity"/>
    <property type="evidence" value="ECO:0007669"/>
    <property type="project" value="UniProtKB-KW"/>
</dbReference>
<dbReference type="InterPro" id="IPR018773">
    <property type="entry name" value="MeTrfase_reg_dom_prd"/>
</dbReference>
<dbReference type="AlphaFoldDB" id="A0A1G8N4T4"/>
<dbReference type="OrthoDB" id="323463at2"/>
<dbReference type="InterPro" id="IPR029063">
    <property type="entry name" value="SAM-dependent_MTases_sf"/>
</dbReference>
<keyword evidence="2" id="KW-0808">Transferase</keyword>
<evidence type="ECO:0000259" key="1">
    <source>
        <dbReference type="Pfam" id="PF10119"/>
    </source>
</evidence>
<sequence>MGEWDTGYVDEIAYTFGYCDELNPLRLTLPLLHAGLAPPIVDAACELGFGHGVSVNIHAAGSTTQWYGTDFHAPHANFAQQLADSAGSQAQLFGERFSEFCARDDLPDFDFIGMHGIWSWVSDENRALLADFIQRKLKTGGVLYLSYNTQPGWTAMLPVRELMHQHFQLATLNESQSGVLGEERMQARIKSAVGFAQAVFAAQPGYAVVNPLLAERVEALSGESATYLAHEYFNRDWHPMSYLQAASSLIAAGLTYGGSADYRDHVDALNLTAAQRTLLAEIADTGLRETTRDFCVNRSLRRDYWVKNPRTLGDGEREAALRAHRVILALPRAAVVLKVRGALGETALPEALYGPILDALSNHLPAALSEIENRVRAHGIDLAQIVEAVMLLIGMGALLNAQEDAQVAAAQPSAAKLNAAICEGARHRDEVQFLVSPVSGSGIFMPRIAQLFLLARLQNLQQPAQWAEFAASALGSGAEAASATTTTAAASSAAEPSLAELTAKAHRFAEVHLPILQALRIA</sequence>
<dbReference type="SUPFAM" id="SSF53335">
    <property type="entry name" value="S-adenosyl-L-methionine-dependent methyltransferases"/>
    <property type="match status" value="1"/>
</dbReference>